<accession>A0A5N5IY27</accession>
<evidence type="ECO:0000313" key="3">
    <source>
        <dbReference type="Proteomes" id="UP000326939"/>
    </source>
</evidence>
<keyword evidence="2" id="KW-0496">Mitochondrion</keyword>
<feature type="region of interest" description="Disordered" evidence="1">
    <location>
        <begin position="210"/>
        <end position="245"/>
    </location>
</feature>
<feature type="compositionally biased region" description="Polar residues" evidence="1">
    <location>
        <begin position="210"/>
        <end position="222"/>
    </location>
</feature>
<keyword evidence="3" id="KW-1185">Reference proteome</keyword>
<dbReference type="AlphaFoldDB" id="A0A5N5IY27"/>
<gene>
    <name evidence="2" type="ORF">DKX38_030121</name>
</gene>
<geneLocation type="mitochondrion" evidence="2"/>
<reference evidence="3" key="1">
    <citation type="journal article" date="2019" name="Gigascience">
        <title>De novo genome assembly of the endangered Acer yangbiense, a plant species with extremely small populations endemic to Yunnan Province, China.</title>
        <authorList>
            <person name="Yang J."/>
            <person name="Wariss H.M."/>
            <person name="Tao L."/>
            <person name="Zhang R."/>
            <person name="Yun Q."/>
            <person name="Hollingsworth P."/>
            <person name="Dao Z."/>
            <person name="Luo G."/>
            <person name="Guo H."/>
            <person name="Ma Y."/>
            <person name="Sun W."/>
        </authorList>
    </citation>
    <scope>NUCLEOTIDE SEQUENCE [LARGE SCALE GENOMIC DNA]</scope>
    <source>
        <strain evidence="3">cv. br00</strain>
    </source>
</reference>
<protein>
    <submittedName>
        <fullName evidence="2">Uncharacterized protein</fullName>
    </submittedName>
</protein>
<feature type="region of interest" description="Disordered" evidence="1">
    <location>
        <begin position="158"/>
        <end position="191"/>
    </location>
</feature>
<name>A0A5N5IY27_9ROSI</name>
<evidence type="ECO:0000256" key="1">
    <source>
        <dbReference type="SAM" id="MobiDB-lite"/>
    </source>
</evidence>
<proteinExistence type="predicted"/>
<sequence length="245" mass="27619">MHWMDARALRRKDAFKGERPWGDTVSKGREINRDPVSSGERERIGVLKKKKDVARKCELLFRQVSFVDWMMEKPSKLLYRVYEVKGAVNCNCEKVGRSGQRSALTLTAYLLHDGSARKWEQRLKPLGVGAFQRGERPTKIGYSWFSAKSISVERMMSMARDPKSRGKQPRSYAKVPKQSLSGKGSDRAMTTRRAQVIHRSDETLKAAFSSVSSGTFCQSGKSESVPKEPPKGLPSDGYTKVTKLL</sequence>
<evidence type="ECO:0000313" key="2">
    <source>
        <dbReference type="EMBL" id="KAB5511326.1"/>
    </source>
</evidence>
<organism evidence="2 3">
    <name type="scientific">Salix brachista</name>
    <dbReference type="NCBI Taxonomy" id="2182728"/>
    <lineage>
        <taxon>Eukaryota</taxon>
        <taxon>Viridiplantae</taxon>
        <taxon>Streptophyta</taxon>
        <taxon>Embryophyta</taxon>
        <taxon>Tracheophyta</taxon>
        <taxon>Spermatophyta</taxon>
        <taxon>Magnoliopsida</taxon>
        <taxon>eudicotyledons</taxon>
        <taxon>Gunneridae</taxon>
        <taxon>Pentapetalae</taxon>
        <taxon>rosids</taxon>
        <taxon>fabids</taxon>
        <taxon>Malpighiales</taxon>
        <taxon>Salicaceae</taxon>
        <taxon>Saliceae</taxon>
        <taxon>Salix</taxon>
    </lineage>
</organism>
<dbReference type="Proteomes" id="UP000326939">
    <property type="component" value="Mitochondrion MT"/>
</dbReference>
<dbReference type="EMBL" id="VDCV01000020">
    <property type="protein sequence ID" value="KAB5511326.1"/>
    <property type="molecule type" value="Genomic_DNA"/>
</dbReference>
<comment type="caution">
    <text evidence="2">The sequence shown here is derived from an EMBL/GenBank/DDBJ whole genome shotgun (WGS) entry which is preliminary data.</text>
</comment>